<evidence type="ECO:0000256" key="11">
    <source>
        <dbReference type="ARBA" id="ARBA00023136"/>
    </source>
</evidence>
<dbReference type="GO" id="GO:0055085">
    <property type="term" value="P:transmembrane transport"/>
    <property type="evidence" value="ECO:0007669"/>
    <property type="project" value="InterPro"/>
</dbReference>
<dbReference type="OrthoDB" id="1628901at2"/>
<evidence type="ECO:0000256" key="5">
    <source>
        <dbReference type="ARBA" id="ARBA00022475"/>
    </source>
</evidence>
<dbReference type="GO" id="GO:0031992">
    <property type="term" value="F:energy transducer activity"/>
    <property type="evidence" value="ECO:0007669"/>
    <property type="project" value="InterPro"/>
</dbReference>
<dbReference type="GO" id="GO:0015891">
    <property type="term" value="P:siderophore transport"/>
    <property type="evidence" value="ECO:0007669"/>
    <property type="project" value="InterPro"/>
</dbReference>
<accession>A0A2T3XLY1</accession>
<dbReference type="Gene3D" id="3.30.2420.10">
    <property type="entry name" value="TonB"/>
    <property type="match status" value="1"/>
</dbReference>
<dbReference type="PANTHER" id="PTHR33446:SF8">
    <property type="entry name" value="PROTEIN TONB"/>
    <property type="match status" value="1"/>
</dbReference>
<dbReference type="Pfam" id="PF03544">
    <property type="entry name" value="TonB_C"/>
    <property type="match status" value="1"/>
</dbReference>
<proteinExistence type="inferred from homology"/>
<protein>
    <recommendedName>
        <fullName evidence="3 13">Protein TonB</fullName>
    </recommendedName>
</protein>
<evidence type="ECO:0000256" key="7">
    <source>
        <dbReference type="ARBA" id="ARBA00022692"/>
    </source>
</evidence>
<dbReference type="GO" id="GO:0030288">
    <property type="term" value="C:outer membrane-bounded periplasmic space"/>
    <property type="evidence" value="ECO:0007669"/>
    <property type="project" value="InterPro"/>
</dbReference>
<feature type="transmembrane region" description="Helical" evidence="13">
    <location>
        <begin position="20"/>
        <end position="43"/>
    </location>
</feature>
<evidence type="ECO:0000256" key="9">
    <source>
        <dbReference type="ARBA" id="ARBA00022927"/>
    </source>
</evidence>
<keyword evidence="11 13" id="KW-0472">Membrane</keyword>
<dbReference type="InterPro" id="IPR037682">
    <property type="entry name" value="TonB_C"/>
</dbReference>
<comment type="function">
    <text evidence="13">Interacts with outer membrane receptor proteins that carry out high-affinity binding and energy dependent uptake into the periplasmic space of specific substrates. It could act to transduce energy from the cytoplasmic membrane to specific energy-requiring processes in the outer membrane, resulting in the release into the periplasm of ligands bound by these outer membrane proteins.</text>
</comment>
<evidence type="ECO:0000256" key="2">
    <source>
        <dbReference type="ARBA" id="ARBA00006555"/>
    </source>
</evidence>
<keyword evidence="9 13" id="KW-0653">Protein transport</keyword>
<evidence type="ECO:0000313" key="17">
    <source>
        <dbReference type="Proteomes" id="UP000240638"/>
    </source>
</evidence>
<evidence type="ECO:0000256" key="12">
    <source>
        <dbReference type="ARBA" id="ARBA00025849"/>
    </source>
</evidence>
<dbReference type="InterPro" id="IPR051045">
    <property type="entry name" value="TonB-dependent_transducer"/>
</dbReference>
<evidence type="ECO:0000256" key="14">
    <source>
        <dbReference type="SAM" id="MobiDB-lite"/>
    </source>
</evidence>
<evidence type="ECO:0000256" key="3">
    <source>
        <dbReference type="ARBA" id="ARBA00022362"/>
    </source>
</evidence>
<keyword evidence="10 13" id="KW-1133">Transmembrane helix</keyword>
<comment type="similarity">
    <text evidence="2 13">Belongs to the TonB family.</text>
</comment>
<dbReference type="AlphaFoldDB" id="A0A2T3XLY1"/>
<dbReference type="GO" id="GO:0098797">
    <property type="term" value="C:plasma membrane protein complex"/>
    <property type="evidence" value="ECO:0007669"/>
    <property type="project" value="TreeGrafter"/>
</dbReference>
<comment type="caution">
    <text evidence="16">The sequence shown here is derived from an EMBL/GenBank/DDBJ whole genome shotgun (WGS) entry which is preliminary data.</text>
</comment>
<dbReference type="PRINTS" id="PR01374">
    <property type="entry name" value="TONBPROTEIN"/>
</dbReference>
<comment type="subunit">
    <text evidence="12">Homodimer. Forms a complex with the accessory proteins ExbB and ExbD.</text>
</comment>
<keyword evidence="7 13" id="KW-0812">Transmembrane</keyword>
<evidence type="ECO:0000256" key="13">
    <source>
        <dbReference type="RuleBase" id="RU362123"/>
    </source>
</evidence>
<feature type="compositionally biased region" description="Pro residues" evidence="14">
    <location>
        <begin position="67"/>
        <end position="91"/>
    </location>
</feature>
<dbReference type="SUPFAM" id="SSF74653">
    <property type="entry name" value="TolA/TonB C-terminal domain"/>
    <property type="match status" value="1"/>
</dbReference>
<name>A0A2T3XLY1_9BURK</name>
<evidence type="ECO:0000256" key="6">
    <source>
        <dbReference type="ARBA" id="ARBA00022519"/>
    </source>
</evidence>
<feature type="region of interest" description="Disordered" evidence="14">
    <location>
        <begin position="65"/>
        <end position="119"/>
    </location>
</feature>
<feature type="region of interest" description="Disordered" evidence="14">
    <location>
        <begin position="131"/>
        <end position="151"/>
    </location>
</feature>
<evidence type="ECO:0000256" key="1">
    <source>
        <dbReference type="ARBA" id="ARBA00004383"/>
    </source>
</evidence>
<dbReference type="InterPro" id="IPR003538">
    <property type="entry name" value="TonB"/>
</dbReference>
<feature type="compositionally biased region" description="Low complexity" evidence="14">
    <location>
        <begin position="94"/>
        <end position="119"/>
    </location>
</feature>
<dbReference type="GO" id="GO:0015031">
    <property type="term" value="P:protein transport"/>
    <property type="evidence" value="ECO:0007669"/>
    <property type="project" value="UniProtKB-UniRule"/>
</dbReference>
<organism evidence="16 17">
    <name type="scientific">Trinickia symbiotica</name>
    <dbReference type="NCBI Taxonomy" id="863227"/>
    <lineage>
        <taxon>Bacteria</taxon>
        <taxon>Pseudomonadati</taxon>
        <taxon>Pseudomonadota</taxon>
        <taxon>Betaproteobacteria</taxon>
        <taxon>Burkholderiales</taxon>
        <taxon>Burkholderiaceae</taxon>
        <taxon>Trinickia</taxon>
    </lineage>
</organism>
<dbReference type="PANTHER" id="PTHR33446">
    <property type="entry name" value="PROTEIN TONB-RELATED"/>
    <property type="match status" value="1"/>
</dbReference>
<dbReference type="Proteomes" id="UP000240638">
    <property type="component" value="Unassembled WGS sequence"/>
</dbReference>
<comment type="subcellular location">
    <subcellularLocation>
        <location evidence="1 13">Cell inner membrane</location>
        <topology evidence="1 13">Single-pass membrane protein</topology>
        <orientation evidence="1 13">Periplasmic side</orientation>
    </subcellularLocation>
</comment>
<evidence type="ECO:0000256" key="10">
    <source>
        <dbReference type="ARBA" id="ARBA00022989"/>
    </source>
</evidence>
<reference evidence="16 17" key="1">
    <citation type="submission" date="2018-03" db="EMBL/GenBank/DDBJ databases">
        <title>Whole genome analyses suggest that Burkholderia sensu lato contains two further novel genera in the rhizoxinica-symbiotica group Mycetohabitans gen. nov., and Trinickia gen. nov.: implications for the evolution of diazotrophy and nodulation in the Burkholderiaceae.</title>
        <authorList>
            <person name="Estrada De Los Santos P."/>
            <person name="Palmer M."/>
            <person name="Chavez-Ramirez B."/>
            <person name="Steenkamp E.T."/>
            <person name="Hirsch A.M."/>
            <person name="Manyaka P."/>
            <person name="Maluk M."/>
            <person name="Lafos M."/>
            <person name="Crook M."/>
            <person name="Gross E."/>
            <person name="Simon M.F."/>
            <person name="Bueno Dos Reis Junior F."/>
            <person name="Poole P.S."/>
            <person name="Venter S.N."/>
            <person name="James E.K."/>
        </authorList>
    </citation>
    <scope>NUCLEOTIDE SEQUENCE [LARGE SCALE GENOMIC DNA]</scope>
    <source>
        <strain evidence="16 17">JPY-366</strain>
    </source>
</reference>
<dbReference type="InterPro" id="IPR006260">
    <property type="entry name" value="TonB/TolA_C"/>
</dbReference>
<feature type="domain" description="TonB C-terminal" evidence="15">
    <location>
        <begin position="149"/>
        <end position="235"/>
    </location>
</feature>
<evidence type="ECO:0000313" key="16">
    <source>
        <dbReference type="EMBL" id="PTB17530.1"/>
    </source>
</evidence>
<dbReference type="PROSITE" id="PS52015">
    <property type="entry name" value="TONB_CTD"/>
    <property type="match status" value="1"/>
</dbReference>
<keyword evidence="8" id="KW-0677">Repeat</keyword>
<dbReference type="EMBL" id="PYUC01000018">
    <property type="protein sequence ID" value="PTB17530.1"/>
    <property type="molecule type" value="Genomic_DNA"/>
</dbReference>
<keyword evidence="5 13" id="KW-1003">Cell membrane</keyword>
<dbReference type="RefSeq" id="WP_018439725.1">
    <property type="nucleotide sequence ID" value="NZ_KB890166.1"/>
</dbReference>
<dbReference type="NCBIfam" id="TIGR01352">
    <property type="entry name" value="tonB_Cterm"/>
    <property type="match status" value="1"/>
</dbReference>
<evidence type="ECO:0000256" key="4">
    <source>
        <dbReference type="ARBA" id="ARBA00022448"/>
    </source>
</evidence>
<gene>
    <name evidence="16" type="ORF">C9I57_28015</name>
</gene>
<keyword evidence="13" id="KW-0735">Signal-anchor</keyword>
<keyword evidence="4 13" id="KW-0813">Transport</keyword>
<evidence type="ECO:0000259" key="15">
    <source>
        <dbReference type="PROSITE" id="PS52015"/>
    </source>
</evidence>
<keyword evidence="6 13" id="KW-0997">Cell inner membrane</keyword>
<evidence type="ECO:0000256" key="8">
    <source>
        <dbReference type="ARBA" id="ARBA00022737"/>
    </source>
</evidence>
<sequence length="235" mass="24392">MKTVVLGTLVPPEPKSGMRWPAAFVIALVIEGGLVAVLGRIAVQPVAEPPPPPKVMKIVTIADAPAHPAPPQPARNAPPEPPKPAPVPHRPTPVRHAAPTRSAAPAPAVTPAPVVSQGPVTVPQAAPAVAPDMEKPTHQTPPAAPQPPKVRKGIVPLVRVEPDYPPRAMAGNIEGSVIAHVTITPDGSVSAVSIVRSDPPKIFDQVAINALMRWKFSPGDADVIGEVALRFSLSE</sequence>